<proteinExistence type="predicted"/>
<evidence type="ECO:0000313" key="1">
    <source>
        <dbReference type="EMBL" id="VAW59464.1"/>
    </source>
</evidence>
<reference evidence="1" key="1">
    <citation type="submission" date="2018-06" db="EMBL/GenBank/DDBJ databases">
        <authorList>
            <person name="Zhirakovskaya E."/>
        </authorList>
    </citation>
    <scope>NUCLEOTIDE SEQUENCE</scope>
</reference>
<sequence length="84" mass="9480">MRGLIWSIFLLILLPLQLQGMQEDFFSMSLEELLQVEVYGSTLTPESLKTVPSAVTVFTQHEISRMGLDTLGELMNLVPGFQSY</sequence>
<evidence type="ECO:0008006" key="2">
    <source>
        <dbReference type="Google" id="ProtNLM"/>
    </source>
</evidence>
<dbReference type="EMBL" id="UOFG01000084">
    <property type="protein sequence ID" value="VAW59464.1"/>
    <property type="molecule type" value="Genomic_DNA"/>
</dbReference>
<organism evidence="1">
    <name type="scientific">hydrothermal vent metagenome</name>
    <dbReference type="NCBI Taxonomy" id="652676"/>
    <lineage>
        <taxon>unclassified sequences</taxon>
        <taxon>metagenomes</taxon>
        <taxon>ecological metagenomes</taxon>
    </lineage>
</organism>
<gene>
    <name evidence="1" type="ORF">MNBD_GAMMA11-2639</name>
</gene>
<accession>A0A3B0XTL3</accession>
<name>A0A3B0XTL3_9ZZZZ</name>
<dbReference type="SUPFAM" id="SSF56935">
    <property type="entry name" value="Porins"/>
    <property type="match status" value="1"/>
</dbReference>
<dbReference type="Gene3D" id="2.170.130.10">
    <property type="entry name" value="TonB-dependent receptor, plug domain"/>
    <property type="match status" value="1"/>
</dbReference>
<feature type="non-terminal residue" evidence="1">
    <location>
        <position position="84"/>
    </location>
</feature>
<dbReference type="InterPro" id="IPR037066">
    <property type="entry name" value="Plug_dom_sf"/>
</dbReference>
<protein>
    <recommendedName>
        <fullName evidence="2">TonB-dependent receptor plug domain-containing protein</fullName>
    </recommendedName>
</protein>
<dbReference type="AlphaFoldDB" id="A0A3B0XTL3"/>